<sequence length="123" mass="13504">MKSPAATLRRLLQSLEELGVREDGALAARDGIAFLALERSAEPLVQRVVTLTAEPVDDVLRTRGQSLVASRSERRVRLMHLLETMRDELGGLDAARDRARALRPAYVASRVHTDTRPAFAACG</sequence>
<reference evidence="1 2" key="1">
    <citation type="submission" date="2019-07" db="EMBL/GenBank/DDBJ databases">
        <title>Description of 53C-WASEF.</title>
        <authorList>
            <person name="Pitt A."/>
            <person name="Hahn M.W."/>
        </authorList>
    </citation>
    <scope>NUCLEOTIDE SEQUENCE [LARGE SCALE GENOMIC DNA]</scope>
    <source>
        <strain evidence="1 2">53C-WASEF</strain>
    </source>
</reference>
<dbReference type="RefSeq" id="WP_144228926.1">
    <property type="nucleotide sequence ID" value="NZ_CBCRVV010000002.1"/>
</dbReference>
<comment type="caution">
    <text evidence="1">The sequence shown here is derived from an EMBL/GenBank/DDBJ whole genome shotgun (WGS) entry which is preliminary data.</text>
</comment>
<accession>A0A556QPM2</accession>
<organism evidence="1 2">
    <name type="scientific">Rariglobus hedericola</name>
    <dbReference type="NCBI Taxonomy" id="2597822"/>
    <lineage>
        <taxon>Bacteria</taxon>
        <taxon>Pseudomonadati</taxon>
        <taxon>Verrucomicrobiota</taxon>
        <taxon>Opitutia</taxon>
        <taxon>Opitutales</taxon>
        <taxon>Opitutaceae</taxon>
        <taxon>Rariglobus</taxon>
    </lineage>
</organism>
<name>A0A556QPM2_9BACT</name>
<evidence type="ECO:0000313" key="1">
    <source>
        <dbReference type="EMBL" id="TSJ78585.1"/>
    </source>
</evidence>
<keyword evidence="2" id="KW-1185">Reference proteome</keyword>
<dbReference type="Proteomes" id="UP000315648">
    <property type="component" value="Unassembled WGS sequence"/>
</dbReference>
<dbReference type="AlphaFoldDB" id="A0A556QPM2"/>
<gene>
    <name evidence="1" type="ORF">FPL22_04595</name>
</gene>
<evidence type="ECO:0000313" key="2">
    <source>
        <dbReference type="Proteomes" id="UP000315648"/>
    </source>
</evidence>
<protein>
    <submittedName>
        <fullName evidence="1">Uncharacterized protein</fullName>
    </submittedName>
</protein>
<dbReference type="EMBL" id="VMBG01000001">
    <property type="protein sequence ID" value="TSJ78585.1"/>
    <property type="molecule type" value="Genomic_DNA"/>
</dbReference>
<proteinExistence type="predicted"/>